<gene>
    <name evidence="2" type="ORF">GSCOC_T00011862001</name>
</gene>
<keyword evidence="3" id="KW-1185">Reference proteome</keyword>
<protein>
    <submittedName>
        <fullName evidence="2">Uncharacterized protein</fullName>
    </submittedName>
</protein>
<organism evidence="2 3">
    <name type="scientific">Coffea canephora</name>
    <name type="common">Robusta coffee</name>
    <dbReference type="NCBI Taxonomy" id="49390"/>
    <lineage>
        <taxon>Eukaryota</taxon>
        <taxon>Viridiplantae</taxon>
        <taxon>Streptophyta</taxon>
        <taxon>Embryophyta</taxon>
        <taxon>Tracheophyta</taxon>
        <taxon>Spermatophyta</taxon>
        <taxon>Magnoliopsida</taxon>
        <taxon>eudicotyledons</taxon>
        <taxon>Gunneridae</taxon>
        <taxon>Pentapetalae</taxon>
        <taxon>asterids</taxon>
        <taxon>lamiids</taxon>
        <taxon>Gentianales</taxon>
        <taxon>Rubiaceae</taxon>
        <taxon>Ixoroideae</taxon>
        <taxon>Gardenieae complex</taxon>
        <taxon>Bertiereae - Coffeeae clade</taxon>
        <taxon>Coffeeae</taxon>
        <taxon>Coffea</taxon>
    </lineage>
</organism>
<feature type="signal peptide" evidence="1">
    <location>
        <begin position="1"/>
        <end position="27"/>
    </location>
</feature>
<dbReference type="Proteomes" id="UP000295252">
    <property type="component" value="Chromosome X"/>
</dbReference>
<evidence type="ECO:0000313" key="3">
    <source>
        <dbReference type="Proteomes" id="UP000295252"/>
    </source>
</evidence>
<dbReference type="AlphaFoldDB" id="A0A068VBC3"/>
<evidence type="ECO:0000313" key="2">
    <source>
        <dbReference type="EMBL" id="CDP17882.1"/>
    </source>
</evidence>
<dbReference type="EMBL" id="HG739271">
    <property type="protein sequence ID" value="CDP17882.1"/>
    <property type="molecule type" value="Genomic_DNA"/>
</dbReference>
<evidence type="ECO:0000256" key="1">
    <source>
        <dbReference type="SAM" id="SignalP"/>
    </source>
</evidence>
<proteinExistence type="predicted"/>
<name>A0A068VBC3_COFCA</name>
<accession>A0A068VBC3</accession>
<dbReference type="Gramene" id="CDP17882">
    <property type="protein sequence ID" value="CDP17882"/>
    <property type="gene ID" value="GSCOC_T00011862001"/>
</dbReference>
<sequence length="86" mass="9386">MAISKIGAMAILFCGMILLGANVEVMAVRPGPIRPCVLICILTPVYKICNGTKTYTDCGNCCFDEGCTLYFGDGSSLYCEWPWAKY</sequence>
<reference evidence="3" key="1">
    <citation type="journal article" date="2014" name="Science">
        <title>The coffee genome provides insight into the convergent evolution of caffeine biosynthesis.</title>
        <authorList>
            <person name="Denoeud F."/>
            <person name="Carretero-Paulet L."/>
            <person name="Dereeper A."/>
            <person name="Droc G."/>
            <person name="Guyot R."/>
            <person name="Pietrella M."/>
            <person name="Zheng C."/>
            <person name="Alberti A."/>
            <person name="Anthony F."/>
            <person name="Aprea G."/>
            <person name="Aury J.M."/>
            <person name="Bento P."/>
            <person name="Bernard M."/>
            <person name="Bocs S."/>
            <person name="Campa C."/>
            <person name="Cenci A."/>
            <person name="Combes M.C."/>
            <person name="Crouzillat D."/>
            <person name="Da Silva C."/>
            <person name="Daddiego L."/>
            <person name="De Bellis F."/>
            <person name="Dussert S."/>
            <person name="Garsmeur O."/>
            <person name="Gayraud T."/>
            <person name="Guignon V."/>
            <person name="Jahn K."/>
            <person name="Jamilloux V."/>
            <person name="Joet T."/>
            <person name="Labadie K."/>
            <person name="Lan T."/>
            <person name="Leclercq J."/>
            <person name="Lepelley M."/>
            <person name="Leroy T."/>
            <person name="Li L.T."/>
            <person name="Librado P."/>
            <person name="Lopez L."/>
            <person name="Munoz A."/>
            <person name="Noel B."/>
            <person name="Pallavicini A."/>
            <person name="Perrotta G."/>
            <person name="Poncet V."/>
            <person name="Pot D."/>
            <person name="Priyono X."/>
            <person name="Rigoreau M."/>
            <person name="Rouard M."/>
            <person name="Rozas J."/>
            <person name="Tranchant-Dubreuil C."/>
            <person name="VanBuren R."/>
            <person name="Zhang Q."/>
            <person name="Andrade A.C."/>
            <person name="Argout X."/>
            <person name="Bertrand B."/>
            <person name="de Kochko A."/>
            <person name="Graziosi G."/>
            <person name="Henry R.J."/>
            <person name="Jayarama X."/>
            <person name="Ming R."/>
            <person name="Nagai C."/>
            <person name="Rounsley S."/>
            <person name="Sankoff D."/>
            <person name="Giuliano G."/>
            <person name="Albert V.A."/>
            <person name="Wincker P."/>
            <person name="Lashermes P."/>
        </authorList>
    </citation>
    <scope>NUCLEOTIDE SEQUENCE [LARGE SCALE GENOMIC DNA]</scope>
    <source>
        <strain evidence="3">cv. DH200-94</strain>
    </source>
</reference>
<feature type="chain" id="PRO_5001655757" evidence="1">
    <location>
        <begin position="28"/>
        <end position="86"/>
    </location>
</feature>
<keyword evidence="1" id="KW-0732">Signal</keyword>
<dbReference type="PhylomeDB" id="A0A068VBC3"/>
<dbReference type="OrthoDB" id="1539471at2759"/>
<dbReference type="InParanoid" id="A0A068VBC3"/>